<evidence type="ECO:0000313" key="8">
    <source>
        <dbReference type="EMBL" id="KAK9838925.1"/>
    </source>
</evidence>
<dbReference type="Gene3D" id="3.20.20.70">
    <property type="entry name" value="Aldolase class I"/>
    <property type="match status" value="1"/>
</dbReference>
<keyword evidence="4 6" id="KW-0368">Histidine biosynthesis</keyword>
<evidence type="ECO:0000256" key="5">
    <source>
        <dbReference type="ARBA" id="ARBA00023235"/>
    </source>
</evidence>
<dbReference type="GO" id="GO:0003949">
    <property type="term" value="F:1-(5-phosphoribosyl)-5-[(5-phosphoribosylamino)methylideneamino]imidazole-4-carboxamide isomerase activity"/>
    <property type="evidence" value="ECO:0007669"/>
    <property type="project" value="UniProtKB-EC"/>
</dbReference>
<dbReference type="GO" id="GO:0000162">
    <property type="term" value="P:L-tryptophan biosynthetic process"/>
    <property type="evidence" value="ECO:0007669"/>
    <property type="project" value="TreeGrafter"/>
</dbReference>
<evidence type="ECO:0000256" key="7">
    <source>
        <dbReference type="RuleBase" id="RU364022"/>
    </source>
</evidence>
<evidence type="ECO:0000256" key="4">
    <source>
        <dbReference type="ARBA" id="ARBA00023102"/>
    </source>
</evidence>
<dbReference type="Pfam" id="PF00977">
    <property type="entry name" value="His_biosynth"/>
    <property type="match status" value="1"/>
</dbReference>
<dbReference type="GO" id="GO:0000105">
    <property type="term" value="P:L-histidine biosynthetic process"/>
    <property type="evidence" value="ECO:0007669"/>
    <property type="project" value="UniProtKB-KW"/>
</dbReference>
<comment type="catalytic activity">
    <reaction evidence="7">
        <text>1-(5-phospho-beta-D-ribosyl)-5-[(5-phospho-beta-D-ribosylamino)methylideneamino]imidazole-4-carboxamide = 5-[(5-phospho-1-deoxy-D-ribulos-1-ylimino)methylamino]-1-(5-phospho-beta-D-ribosyl)imidazole-4-carboxamide</text>
        <dbReference type="Rhea" id="RHEA:15469"/>
        <dbReference type="ChEBI" id="CHEBI:58435"/>
        <dbReference type="ChEBI" id="CHEBI:58525"/>
        <dbReference type="EC" id="5.3.1.16"/>
    </reaction>
</comment>
<evidence type="ECO:0000256" key="2">
    <source>
        <dbReference type="ARBA" id="ARBA00009667"/>
    </source>
</evidence>
<dbReference type="CDD" id="cd04723">
    <property type="entry name" value="HisA_HisF"/>
    <property type="match status" value="1"/>
</dbReference>
<accession>A0AAW1RZ19</accession>
<evidence type="ECO:0000256" key="3">
    <source>
        <dbReference type="ARBA" id="ARBA00022605"/>
    </source>
</evidence>
<comment type="pathway">
    <text evidence="1 7">Amino-acid biosynthesis; L-histidine biosynthesis; L-histidine from 5-phospho-alpha-D-ribose 1-diphosphate: step 4/9.</text>
</comment>
<organism evidence="8 9">
    <name type="scientific">Apatococcus lobatus</name>
    <dbReference type="NCBI Taxonomy" id="904363"/>
    <lineage>
        <taxon>Eukaryota</taxon>
        <taxon>Viridiplantae</taxon>
        <taxon>Chlorophyta</taxon>
        <taxon>core chlorophytes</taxon>
        <taxon>Trebouxiophyceae</taxon>
        <taxon>Chlorellales</taxon>
        <taxon>Chlorellaceae</taxon>
        <taxon>Apatococcus</taxon>
    </lineage>
</organism>
<keyword evidence="9" id="KW-1185">Reference proteome</keyword>
<comment type="subcellular location">
    <subcellularLocation>
        <location evidence="7">Plastid</location>
        <location evidence="7">Chloroplast</location>
    </subcellularLocation>
</comment>
<dbReference type="InterPro" id="IPR011060">
    <property type="entry name" value="RibuloseP-bd_barrel"/>
</dbReference>
<dbReference type="SUPFAM" id="SSF51366">
    <property type="entry name" value="Ribulose-phoshate binding barrel"/>
    <property type="match status" value="1"/>
</dbReference>
<gene>
    <name evidence="8" type="ORF">WJX74_006014</name>
</gene>
<comment type="similarity">
    <text evidence="2 6">Belongs to the HisA/HisF family.</text>
</comment>
<dbReference type="EC" id="5.3.1.16" evidence="7"/>
<name>A0AAW1RZ19_9CHLO</name>
<keyword evidence="5 7" id="KW-0413">Isomerase</keyword>
<dbReference type="EMBL" id="JALJOS010000005">
    <property type="protein sequence ID" value="KAK9838925.1"/>
    <property type="molecule type" value="Genomic_DNA"/>
</dbReference>
<dbReference type="Proteomes" id="UP001438707">
    <property type="component" value="Unassembled WGS sequence"/>
</dbReference>
<dbReference type="NCBIfam" id="TIGR02129">
    <property type="entry name" value="hisA_euk"/>
    <property type="match status" value="1"/>
</dbReference>
<protein>
    <recommendedName>
        <fullName evidence="7">1-(5-phosphoribosyl)-5-[(5-phosphoribosylamino)methylideneamino] imidazole-4-carboxamide isomerase HISN3, chloroplastic</fullName>
        <ecNumber evidence="7">5.3.1.16</ecNumber>
    </recommendedName>
    <alternativeName>
        <fullName evidence="7">5-proFAR isomerase</fullName>
    </alternativeName>
    <alternativeName>
        <fullName evidence="7">Phosphoribosylformimino-5-aminoimidazole carboxamide ribotide isomerase</fullName>
    </alternativeName>
</protein>
<proteinExistence type="inferred from homology"/>
<evidence type="ECO:0000256" key="1">
    <source>
        <dbReference type="ARBA" id="ARBA00005133"/>
    </source>
</evidence>
<reference evidence="8 9" key="1">
    <citation type="journal article" date="2024" name="Nat. Commun.">
        <title>Phylogenomics reveals the evolutionary origins of lichenization in chlorophyte algae.</title>
        <authorList>
            <person name="Puginier C."/>
            <person name="Libourel C."/>
            <person name="Otte J."/>
            <person name="Skaloud P."/>
            <person name="Haon M."/>
            <person name="Grisel S."/>
            <person name="Petersen M."/>
            <person name="Berrin J.G."/>
            <person name="Delaux P.M."/>
            <person name="Dal Grande F."/>
            <person name="Keller J."/>
        </authorList>
    </citation>
    <scope>NUCLEOTIDE SEQUENCE [LARGE SCALE GENOMIC DNA]</scope>
    <source>
        <strain evidence="8 9">SAG 2145</strain>
    </source>
</reference>
<dbReference type="AlphaFoldDB" id="A0AAW1RZ19"/>
<dbReference type="PANTHER" id="PTHR43090">
    <property type="entry name" value="1-(5-PHOSPHORIBOSYL)-5-[(5-PHOSPHORIBOSYLAMINO)METHYLIDENEAMINO] IMIDAZOLE-4-CARBOXAMIDE ISOMERASE"/>
    <property type="match status" value="1"/>
</dbReference>
<dbReference type="InterPro" id="IPR044524">
    <property type="entry name" value="Isoase_HisA-like"/>
</dbReference>
<keyword evidence="3 6" id="KW-0028">Amino-acid biosynthesis</keyword>
<keyword evidence="7" id="KW-0150">Chloroplast</keyword>
<evidence type="ECO:0000313" key="9">
    <source>
        <dbReference type="Proteomes" id="UP001438707"/>
    </source>
</evidence>
<keyword evidence="7" id="KW-0934">Plastid</keyword>
<evidence type="ECO:0000256" key="6">
    <source>
        <dbReference type="RuleBase" id="RU003657"/>
    </source>
</evidence>
<dbReference type="PANTHER" id="PTHR43090:SF2">
    <property type="entry name" value="1-(5-PHOSPHORIBOSYL)-5-[(5-PHOSPHORIBOSYLAMINO)METHYLIDENEAMINO] IMIDAZOLE-4-CARBOXAMIDE ISOMERASE"/>
    <property type="match status" value="1"/>
</dbReference>
<dbReference type="InterPro" id="IPR011858">
    <property type="entry name" value="His6/HISN3"/>
</dbReference>
<dbReference type="InterPro" id="IPR013785">
    <property type="entry name" value="Aldolase_TIM"/>
</dbReference>
<sequence>MRQHTSWQQQHSSSFAGFAGNFVWQQRKPRSGRGQQQCHSIITAATRFRPCIDLHNGKVKQIVGSTLDSPDDDGLKQMITNFESDRRASFFAELYDKCNLPGGHAILLDQRPATRRAALESLMTFPRGLQVGGGVTADTAAEYLDAGASHVIVTSWVFTNGQIVQERLQQLVHNVGKQRLVLDLSCRRREPGGPYHVVTDRWQEFSDFTLSQGSLAELAQSCDEFLVHGVDQEGKRLGIDQELVSLLAAHSPIPVTYAGGVRSLDDLEAVKDAGRDRVDITVGSALDIFGGELPFDDVVQWHRSQQ</sequence>
<dbReference type="GO" id="GO:0009507">
    <property type="term" value="C:chloroplast"/>
    <property type="evidence" value="ECO:0007669"/>
    <property type="project" value="UniProtKB-SubCell"/>
</dbReference>
<comment type="caution">
    <text evidence="8">The sequence shown here is derived from an EMBL/GenBank/DDBJ whole genome shotgun (WGS) entry which is preliminary data.</text>
</comment>
<dbReference type="InterPro" id="IPR006062">
    <property type="entry name" value="His_biosynth"/>
</dbReference>